<dbReference type="EMBL" id="JAANER010000002">
    <property type="protein sequence ID" value="KAG9194654.1"/>
    <property type="molecule type" value="Genomic_DNA"/>
</dbReference>
<dbReference type="Proteomes" id="UP001199106">
    <property type="component" value="Unassembled WGS sequence"/>
</dbReference>
<comment type="caution">
    <text evidence="2">The sequence shown here is derived from an EMBL/GenBank/DDBJ whole genome shotgun (WGS) entry which is preliminary data.</text>
</comment>
<evidence type="ECO:0000313" key="2">
    <source>
        <dbReference type="EMBL" id="KAG9194654.1"/>
    </source>
</evidence>
<evidence type="ECO:0000256" key="1">
    <source>
        <dbReference type="SAM" id="MobiDB-lite"/>
    </source>
</evidence>
<sequence>MAFKGFIARLKQNLLCDKHERKPNLDIGEPTNVRVIDVSESLPGLTDAQRKQIREEASSGALRLQDIRSQPPTSPPSPNDFDAHRTSVATDTAESVSTHTEIISLYSFSDVSPEESAMAMVARNTTFENLPSSVSTSPRRKQRAYSPLPMRVKSMWNSKGRYSSDSNGKENISHSSSINETSLKDKRLDADSSHVLKIEESDYVQDNVHGVKETKEEISTVVENAAVRQFEGDIEVERD</sequence>
<feature type="region of interest" description="Disordered" evidence="1">
    <location>
        <begin position="129"/>
        <end position="186"/>
    </location>
</feature>
<accession>A0AAD4IHK2</accession>
<protein>
    <submittedName>
        <fullName evidence="2">Uncharacterized protein</fullName>
    </submittedName>
</protein>
<feature type="region of interest" description="Disordered" evidence="1">
    <location>
        <begin position="56"/>
        <end position="95"/>
    </location>
</feature>
<keyword evidence="3" id="KW-1185">Reference proteome</keyword>
<evidence type="ECO:0000313" key="3">
    <source>
        <dbReference type="Proteomes" id="UP001199106"/>
    </source>
</evidence>
<reference evidence="2" key="1">
    <citation type="submission" date="2021-07" db="EMBL/GenBank/DDBJ databases">
        <title>Genome Resource of American Ginseng Black Spot Pathogen Alternaria panax.</title>
        <authorList>
            <person name="Qiu C."/>
            <person name="Wang W."/>
            <person name="Liu Z."/>
        </authorList>
    </citation>
    <scope>NUCLEOTIDE SEQUENCE</scope>
    <source>
        <strain evidence="2">BNCC115425</strain>
    </source>
</reference>
<name>A0AAD4IHK2_9PLEO</name>
<organism evidence="2 3">
    <name type="scientific">Alternaria panax</name>
    <dbReference type="NCBI Taxonomy" id="48097"/>
    <lineage>
        <taxon>Eukaryota</taxon>
        <taxon>Fungi</taxon>
        <taxon>Dikarya</taxon>
        <taxon>Ascomycota</taxon>
        <taxon>Pezizomycotina</taxon>
        <taxon>Dothideomycetes</taxon>
        <taxon>Pleosporomycetidae</taxon>
        <taxon>Pleosporales</taxon>
        <taxon>Pleosporineae</taxon>
        <taxon>Pleosporaceae</taxon>
        <taxon>Alternaria</taxon>
        <taxon>Alternaria sect. Panax</taxon>
    </lineage>
</organism>
<dbReference type="AlphaFoldDB" id="A0AAD4IHK2"/>
<feature type="compositionally biased region" description="Polar residues" evidence="1">
    <location>
        <begin position="155"/>
        <end position="166"/>
    </location>
</feature>
<proteinExistence type="predicted"/>
<gene>
    <name evidence="2" type="ORF">G6011_04689</name>
</gene>